<dbReference type="EMBL" id="LFYR01000811">
    <property type="protein sequence ID" value="KMZ68761.1"/>
    <property type="molecule type" value="Genomic_DNA"/>
</dbReference>
<feature type="domain" description="RING-CH-type" evidence="5">
    <location>
        <begin position="63"/>
        <end position="123"/>
    </location>
</feature>
<dbReference type="GO" id="GO:0008270">
    <property type="term" value="F:zinc ion binding"/>
    <property type="evidence" value="ECO:0007669"/>
    <property type="project" value="UniProtKB-KW"/>
</dbReference>
<dbReference type="Pfam" id="PF12906">
    <property type="entry name" value="RINGv"/>
    <property type="match status" value="1"/>
</dbReference>
<dbReference type="OMA" id="VCIDQII"/>
<dbReference type="SUPFAM" id="SSF57850">
    <property type="entry name" value="RING/U-box"/>
    <property type="match status" value="1"/>
</dbReference>
<dbReference type="Proteomes" id="UP000036987">
    <property type="component" value="Unassembled WGS sequence"/>
</dbReference>
<dbReference type="PANTHER" id="PTHR23012">
    <property type="entry name" value="RING/FYVE/PHD ZINC FINGER DOMAIN-CONTAINING"/>
    <property type="match status" value="1"/>
</dbReference>
<feature type="transmembrane region" description="Helical" evidence="4">
    <location>
        <begin position="183"/>
        <end position="202"/>
    </location>
</feature>
<name>A0A0K9PIJ3_ZOSMR</name>
<keyword evidence="7" id="KW-1185">Reference proteome</keyword>
<reference evidence="7" key="1">
    <citation type="journal article" date="2016" name="Nature">
        <title>The genome of the seagrass Zostera marina reveals angiosperm adaptation to the sea.</title>
        <authorList>
            <person name="Olsen J.L."/>
            <person name="Rouze P."/>
            <person name="Verhelst B."/>
            <person name="Lin Y.-C."/>
            <person name="Bayer T."/>
            <person name="Collen J."/>
            <person name="Dattolo E."/>
            <person name="De Paoli E."/>
            <person name="Dittami S."/>
            <person name="Maumus F."/>
            <person name="Michel G."/>
            <person name="Kersting A."/>
            <person name="Lauritano C."/>
            <person name="Lohaus R."/>
            <person name="Toepel M."/>
            <person name="Tonon T."/>
            <person name="Vanneste K."/>
            <person name="Amirebrahimi M."/>
            <person name="Brakel J."/>
            <person name="Bostroem C."/>
            <person name="Chovatia M."/>
            <person name="Grimwood J."/>
            <person name="Jenkins J.W."/>
            <person name="Jueterbock A."/>
            <person name="Mraz A."/>
            <person name="Stam W.T."/>
            <person name="Tice H."/>
            <person name="Bornberg-Bauer E."/>
            <person name="Green P.J."/>
            <person name="Pearson G.A."/>
            <person name="Procaccini G."/>
            <person name="Duarte C.M."/>
            <person name="Schmutz J."/>
            <person name="Reusch T.B.H."/>
            <person name="Van de Peer Y."/>
        </authorList>
    </citation>
    <scope>NUCLEOTIDE SEQUENCE [LARGE SCALE GENOMIC DNA]</scope>
    <source>
        <strain evidence="7">cv. Finnish</strain>
    </source>
</reference>
<keyword evidence="2" id="KW-0863">Zinc-finger</keyword>
<dbReference type="InterPro" id="IPR013083">
    <property type="entry name" value="Znf_RING/FYVE/PHD"/>
</dbReference>
<keyword evidence="4" id="KW-0472">Membrane</keyword>
<dbReference type="PANTHER" id="PTHR23012:SF176">
    <property type="entry name" value="OS01G0894600 PROTEIN"/>
    <property type="match status" value="1"/>
</dbReference>
<dbReference type="CDD" id="cd16495">
    <property type="entry name" value="RING_CH-C4HC3_MARCH"/>
    <property type="match status" value="1"/>
</dbReference>
<dbReference type="AlphaFoldDB" id="A0A0K9PIJ3"/>
<proteinExistence type="predicted"/>
<dbReference type="OrthoDB" id="264354at2759"/>
<evidence type="ECO:0000256" key="4">
    <source>
        <dbReference type="SAM" id="Phobius"/>
    </source>
</evidence>
<feature type="transmembrane region" description="Helical" evidence="4">
    <location>
        <begin position="222"/>
        <end position="242"/>
    </location>
</feature>
<comment type="caution">
    <text evidence="6">The sequence shown here is derived from an EMBL/GenBank/DDBJ whole genome shotgun (WGS) entry which is preliminary data.</text>
</comment>
<dbReference type="PROSITE" id="PS51292">
    <property type="entry name" value="ZF_RING_CH"/>
    <property type="match status" value="1"/>
</dbReference>
<evidence type="ECO:0000259" key="5">
    <source>
        <dbReference type="PROSITE" id="PS51292"/>
    </source>
</evidence>
<keyword evidence="3" id="KW-0862">Zinc</keyword>
<protein>
    <submittedName>
        <fullName evidence="6">RING zinc finger-containing protein</fullName>
    </submittedName>
</protein>
<dbReference type="InterPro" id="IPR022143">
    <property type="entry name" value="DUF3675"/>
</dbReference>
<gene>
    <name evidence="6" type="ORF">ZOSMA_22G00500</name>
</gene>
<accession>A0A0K9PIJ3</accession>
<dbReference type="GO" id="GO:0004842">
    <property type="term" value="F:ubiquitin-protein transferase activity"/>
    <property type="evidence" value="ECO:0000318"/>
    <property type="project" value="GO_Central"/>
</dbReference>
<dbReference type="InterPro" id="IPR033275">
    <property type="entry name" value="MARCH-like"/>
</dbReference>
<dbReference type="Gene3D" id="3.30.40.10">
    <property type="entry name" value="Zinc/RING finger domain, C3HC4 (zinc finger)"/>
    <property type="match status" value="1"/>
</dbReference>
<evidence type="ECO:0000313" key="6">
    <source>
        <dbReference type="EMBL" id="KMZ68761.1"/>
    </source>
</evidence>
<dbReference type="GO" id="GO:0016020">
    <property type="term" value="C:membrane"/>
    <property type="evidence" value="ECO:0000318"/>
    <property type="project" value="GO_Central"/>
</dbReference>
<evidence type="ECO:0000256" key="1">
    <source>
        <dbReference type="ARBA" id="ARBA00022723"/>
    </source>
</evidence>
<evidence type="ECO:0000313" key="7">
    <source>
        <dbReference type="Proteomes" id="UP000036987"/>
    </source>
</evidence>
<keyword evidence="1" id="KW-0479">Metal-binding</keyword>
<dbReference type="Pfam" id="PF12428">
    <property type="entry name" value="DUF3675"/>
    <property type="match status" value="1"/>
</dbReference>
<organism evidence="6 7">
    <name type="scientific">Zostera marina</name>
    <name type="common">Eelgrass</name>
    <dbReference type="NCBI Taxonomy" id="29655"/>
    <lineage>
        <taxon>Eukaryota</taxon>
        <taxon>Viridiplantae</taxon>
        <taxon>Streptophyta</taxon>
        <taxon>Embryophyta</taxon>
        <taxon>Tracheophyta</taxon>
        <taxon>Spermatophyta</taxon>
        <taxon>Magnoliopsida</taxon>
        <taxon>Liliopsida</taxon>
        <taxon>Zosteraceae</taxon>
        <taxon>Zostera</taxon>
    </lineage>
</organism>
<dbReference type="SMART" id="SM00744">
    <property type="entry name" value="RINGv"/>
    <property type="match status" value="1"/>
</dbReference>
<keyword evidence="4" id="KW-0812">Transmembrane</keyword>
<evidence type="ECO:0000256" key="3">
    <source>
        <dbReference type="ARBA" id="ARBA00022833"/>
    </source>
</evidence>
<dbReference type="InterPro" id="IPR011016">
    <property type="entry name" value="Znf_RING-CH"/>
</dbReference>
<keyword evidence="4" id="KW-1133">Transmembrane helix</keyword>
<sequence length="258" mass="29027">MVDEFMVCVDRLIASANFESSNGAVLSSTSAFPNRNGSCLFDGFSTQEGTVGSEGEVCVKKKKKVKVRVECRICQEDEEETDMEAPCACNGTLKFAHRKCIQKWCNKKGDITCEICNQVYAPDYSVPPAIRSSSDNYAVDISQTWANQVDLNGPRFLAFTSAEHEFITSEFEDYSTAHNNGIALCRSVALILMMLLLIRHAFSVTRHSTIGENATAFFNVSLFQFAGILLSCYVIVRTCYLFQNRRQRHQNYLRQIWG</sequence>
<dbReference type="STRING" id="29655.A0A0K9PIJ3"/>
<evidence type="ECO:0000256" key="2">
    <source>
        <dbReference type="ARBA" id="ARBA00022771"/>
    </source>
</evidence>
<dbReference type="GO" id="GO:0016567">
    <property type="term" value="P:protein ubiquitination"/>
    <property type="evidence" value="ECO:0000318"/>
    <property type="project" value="GO_Central"/>
</dbReference>